<dbReference type="PANTHER" id="PTHR11246:SF1">
    <property type="entry name" value="PRE-MRNA-PROCESSING FACTOR 6"/>
    <property type="match status" value="1"/>
</dbReference>
<comment type="caution">
    <text evidence="2">The sequence shown here is derived from an EMBL/GenBank/DDBJ whole genome shotgun (WGS) entry which is preliminary data.</text>
</comment>
<keyword evidence="1" id="KW-0677">Repeat</keyword>
<evidence type="ECO:0000313" key="3">
    <source>
        <dbReference type="Proteomes" id="UP000238479"/>
    </source>
</evidence>
<dbReference type="Gene3D" id="1.25.40.10">
    <property type="entry name" value="Tetratricopeptide repeat domain"/>
    <property type="match status" value="1"/>
</dbReference>
<protein>
    <submittedName>
        <fullName evidence="2">Putative tetratricopeptide-like helical domain, pre-mRNA-processing factor 6/Prp1/STA1</fullName>
    </submittedName>
</protein>
<keyword evidence="3" id="KW-1185">Reference proteome</keyword>
<sequence>MAAKENWLAGDVNAARMILEEASKSLPNYEEIMLAAFKLEFENHEQERAKMILDKTRARVNSGRVWTKSAILQRELGNSDEEKKFLEEGLKRFPSFFKLWLMLGQLEERLNDFQKAKAANGLSKARAVLTTARKKNSRNPELWLAAVRAELRHGNKREADTLMAKALQEHECPNSGILWAASIGMVPGPQRKTKSLDAYKYCGKEDPHVNAAVAKLFWHERKIDRAMTKLTCPRYWRFLDFIQQV</sequence>
<dbReference type="InterPro" id="IPR003107">
    <property type="entry name" value="HAT"/>
</dbReference>
<dbReference type="SUPFAM" id="SSF48452">
    <property type="entry name" value="TPR-like"/>
    <property type="match status" value="1"/>
</dbReference>
<dbReference type="GO" id="GO:2000636">
    <property type="term" value="P:positive regulation of primary miRNA processing"/>
    <property type="evidence" value="ECO:0007669"/>
    <property type="project" value="TreeGrafter"/>
</dbReference>
<dbReference type="GO" id="GO:0071013">
    <property type="term" value="C:catalytic step 2 spliceosome"/>
    <property type="evidence" value="ECO:0007669"/>
    <property type="project" value="TreeGrafter"/>
</dbReference>
<dbReference type="EMBL" id="PDCK01000041">
    <property type="protein sequence ID" value="PRQ45716.1"/>
    <property type="molecule type" value="Genomic_DNA"/>
</dbReference>
<name>A0A2P6RH13_ROSCH</name>
<dbReference type="Proteomes" id="UP000238479">
    <property type="component" value="Chromosome 3"/>
</dbReference>
<evidence type="ECO:0000256" key="1">
    <source>
        <dbReference type="ARBA" id="ARBA00022737"/>
    </source>
</evidence>
<dbReference type="GO" id="GO:0046540">
    <property type="term" value="C:U4/U6 x U5 tri-snRNP complex"/>
    <property type="evidence" value="ECO:0007669"/>
    <property type="project" value="TreeGrafter"/>
</dbReference>
<dbReference type="STRING" id="74649.A0A2P6RH13"/>
<dbReference type="GO" id="GO:0000244">
    <property type="term" value="P:spliceosomal tri-snRNP complex assembly"/>
    <property type="evidence" value="ECO:0007669"/>
    <property type="project" value="TreeGrafter"/>
</dbReference>
<evidence type="ECO:0000313" key="2">
    <source>
        <dbReference type="EMBL" id="PRQ45716.1"/>
    </source>
</evidence>
<gene>
    <name evidence="2" type="ORF">RchiOBHm_Chr3g0494641</name>
</gene>
<dbReference type="InterPro" id="IPR045075">
    <property type="entry name" value="Syf1-like"/>
</dbReference>
<dbReference type="OMA" id="PLSHENW"/>
<dbReference type="Gramene" id="PRQ45716">
    <property type="protein sequence ID" value="PRQ45716"/>
    <property type="gene ID" value="RchiOBHm_Chr3g0494641"/>
</dbReference>
<dbReference type="GO" id="GO:0080188">
    <property type="term" value="P:gene silencing by siRNA-directed DNA methylation"/>
    <property type="evidence" value="ECO:0007669"/>
    <property type="project" value="TreeGrafter"/>
</dbReference>
<accession>A0A2P6RH13</accession>
<reference evidence="2 3" key="1">
    <citation type="journal article" date="2018" name="Nat. Genet.">
        <title>The Rosa genome provides new insights in the design of modern roses.</title>
        <authorList>
            <person name="Bendahmane M."/>
        </authorList>
    </citation>
    <scope>NUCLEOTIDE SEQUENCE [LARGE SCALE GENOMIC DNA]</scope>
    <source>
        <strain evidence="3">cv. Old Blush</strain>
    </source>
</reference>
<dbReference type="PANTHER" id="PTHR11246">
    <property type="entry name" value="PRE-MRNA SPLICING FACTOR"/>
    <property type="match status" value="1"/>
</dbReference>
<dbReference type="InterPro" id="IPR011990">
    <property type="entry name" value="TPR-like_helical_dom_sf"/>
</dbReference>
<organism evidence="2 3">
    <name type="scientific">Rosa chinensis</name>
    <name type="common">China rose</name>
    <dbReference type="NCBI Taxonomy" id="74649"/>
    <lineage>
        <taxon>Eukaryota</taxon>
        <taxon>Viridiplantae</taxon>
        <taxon>Streptophyta</taxon>
        <taxon>Embryophyta</taxon>
        <taxon>Tracheophyta</taxon>
        <taxon>Spermatophyta</taxon>
        <taxon>Magnoliopsida</taxon>
        <taxon>eudicotyledons</taxon>
        <taxon>Gunneridae</taxon>
        <taxon>Pentapetalae</taxon>
        <taxon>rosids</taxon>
        <taxon>fabids</taxon>
        <taxon>Rosales</taxon>
        <taxon>Rosaceae</taxon>
        <taxon>Rosoideae</taxon>
        <taxon>Rosoideae incertae sedis</taxon>
        <taxon>Rosa</taxon>
    </lineage>
</organism>
<dbReference type="SMART" id="SM00386">
    <property type="entry name" value="HAT"/>
    <property type="match status" value="3"/>
</dbReference>
<dbReference type="AlphaFoldDB" id="A0A2P6RH13"/>
<proteinExistence type="predicted"/>